<dbReference type="InterPro" id="IPR013549">
    <property type="entry name" value="DUF1731"/>
</dbReference>
<keyword evidence="5" id="KW-1185">Reference proteome</keyword>
<proteinExistence type="inferred from homology"/>
<evidence type="ECO:0000256" key="1">
    <source>
        <dbReference type="ARBA" id="ARBA00009353"/>
    </source>
</evidence>
<dbReference type="Pfam" id="PF01370">
    <property type="entry name" value="Epimerase"/>
    <property type="match status" value="1"/>
</dbReference>
<dbReference type="Pfam" id="PF08338">
    <property type="entry name" value="DUF1731"/>
    <property type="match status" value="1"/>
</dbReference>
<sequence>MSKHILLTGGTGLIGGKLTEALLNKGHRVSHLSRTPSTHHGVTTFLWDVDKGQIDEACINGVDTIVHLAGANIADGRWTDARKKEIIESRTKSIALVYKLLKAKPQHTVKAVVSASGISYYGDKGDELLTETSAPGTDFLASCCLQWEHAVNMGESLGLRIVKFRTGVVLDANGGALTTLAKPIKLGFGATLGTGKQWMAWIHETDVIDMYLYGIENEQLTGEYNMVAPNPVTNKQLTKAVAKELHKPLWLPKVPSFALQLLLGEMSTVVLSSQKASAQKIEASGFKFKYPTLMWALKEIYAQNDS</sequence>
<evidence type="ECO:0000259" key="2">
    <source>
        <dbReference type="Pfam" id="PF01370"/>
    </source>
</evidence>
<dbReference type="PANTHER" id="PTHR11092">
    <property type="entry name" value="SUGAR NUCLEOTIDE EPIMERASE RELATED"/>
    <property type="match status" value="1"/>
</dbReference>
<name>A0A556MXL3_9SPHI</name>
<evidence type="ECO:0000313" key="5">
    <source>
        <dbReference type="Proteomes" id="UP000318733"/>
    </source>
</evidence>
<comment type="similarity">
    <text evidence="1">Belongs to the NAD(P)-dependent epimerase/dehydratase family. SDR39U1 subfamily.</text>
</comment>
<accession>A0A556MXL3</accession>
<dbReference type="AlphaFoldDB" id="A0A556MXL3"/>
<organism evidence="4 5">
    <name type="scientific">Mucilaginibacter corticis</name>
    <dbReference type="NCBI Taxonomy" id="2597670"/>
    <lineage>
        <taxon>Bacteria</taxon>
        <taxon>Pseudomonadati</taxon>
        <taxon>Bacteroidota</taxon>
        <taxon>Sphingobacteriia</taxon>
        <taxon>Sphingobacteriales</taxon>
        <taxon>Sphingobacteriaceae</taxon>
        <taxon>Mucilaginibacter</taxon>
    </lineage>
</organism>
<dbReference type="NCBIfam" id="TIGR01777">
    <property type="entry name" value="yfcH"/>
    <property type="match status" value="1"/>
</dbReference>
<comment type="caution">
    <text evidence="4">The sequence shown here is derived from an EMBL/GenBank/DDBJ whole genome shotgun (WGS) entry which is preliminary data.</text>
</comment>
<dbReference type="EMBL" id="VLPK01000001">
    <property type="protein sequence ID" value="TSJ44539.1"/>
    <property type="molecule type" value="Genomic_DNA"/>
</dbReference>
<dbReference type="Proteomes" id="UP000318733">
    <property type="component" value="Unassembled WGS sequence"/>
</dbReference>
<dbReference type="InterPro" id="IPR010099">
    <property type="entry name" value="SDR39U1"/>
</dbReference>
<dbReference type="SUPFAM" id="SSF51735">
    <property type="entry name" value="NAD(P)-binding Rossmann-fold domains"/>
    <property type="match status" value="1"/>
</dbReference>
<dbReference type="InterPro" id="IPR036291">
    <property type="entry name" value="NAD(P)-bd_dom_sf"/>
</dbReference>
<dbReference type="InterPro" id="IPR001509">
    <property type="entry name" value="Epimerase_deHydtase"/>
</dbReference>
<reference evidence="4 5" key="1">
    <citation type="submission" date="2019-07" db="EMBL/GenBank/DDBJ databases">
        <authorList>
            <person name="Huq M.A."/>
        </authorList>
    </citation>
    <scope>NUCLEOTIDE SEQUENCE [LARGE SCALE GENOMIC DNA]</scope>
    <source>
        <strain evidence="4 5">MAH-19</strain>
    </source>
</reference>
<evidence type="ECO:0000313" key="4">
    <source>
        <dbReference type="EMBL" id="TSJ44539.1"/>
    </source>
</evidence>
<gene>
    <name evidence="4" type="ORF">FO440_10290</name>
</gene>
<feature type="domain" description="NAD-dependent epimerase/dehydratase" evidence="2">
    <location>
        <begin position="5"/>
        <end position="225"/>
    </location>
</feature>
<evidence type="ECO:0000259" key="3">
    <source>
        <dbReference type="Pfam" id="PF08338"/>
    </source>
</evidence>
<protein>
    <submittedName>
        <fullName evidence="4">TIGR01777 family protein</fullName>
    </submittedName>
</protein>
<dbReference type="PANTHER" id="PTHR11092:SF0">
    <property type="entry name" value="EPIMERASE FAMILY PROTEIN SDR39U1"/>
    <property type="match status" value="1"/>
</dbReference>
<dbReference type="RefSeq" id="WP_144248100.1">
    <property type="nucleotide sequence ID" value="NZ_VLPK01000001.1"/>
</dbReference>
<dbReference type="Gene3D" id="3.40.50.720">
    <property type="entry name" value="NAD(P)-binding Rossmann-like Domain"/>
    <property type="match status" value="1"/>
</dbReference>
<feature type="domain" description="DUF1731" evidence="3">
    <location>
        <begin position="254"/>
        <end position="300"/>
    </location>
</feature>
<dbReference type="OrthoDB" id="9801773at2"/>